<gene>
    <name evidence="1" type="ORF">LCDPAC02_01280</name>
</gene>
<sequence length="301" mass="34185">MSFKYIYSLNADFPNGLIENQLLREIEENIIIITLIDHIRTDDDVVSIVFETELLQTESDELNIIISSYVLVPYTVIPFDMNSLVDPDMLKTNIISSKDGGDIIVQSNMNMGGNNLNDVLLAVIDRLVANEIRLETIIFLFVVLPFDFSTITNPTLVMNDDNQLYFARDNVEKPFNLLNSLQEFVMDEDLTITSLTTNTSDIVYTYNIPVLKYGLYKLEWAVEIANSGQLTGTKLEVQLNGFEICEHNTPPMDRNNAYQLVTRSHVLSDYIGGEDFTLHLSVTSDTGRVKNKFVNLFRISD</sequence>
<organism evidence="1">
    <name type="scientific">Pithovirus LCDPAC02</name>
    <dbReference type="NCBI Taxonomy" id="2506601"/>
    <lineage>
        <taxon>Viruses</taxon>
        <taxon>Pithoviruses</taxon>
    </lineage>
</organism>
<evidence type="ECO:0000313" key="1">
    <source>
        <dbReference type="EMBL" id="QBK84929.1"/>
    </source>
</evidence>
<name>A0A481YP77_9VIRU</name>
<accession>A0A481YP77</accession>
<protein>
    <submittedName>
        <fullName evidence="1">Uncharacterized protein</fullName>
    </submittedName>
</protein>
<reference evidence="1" key="1">
    <citation type="journal article" date="2019" name="MBio">
        <title>Virus Genomes from Deep Sea Sediments Expand the Ocean Megavirome and Support Independent Origins of Viral Gigantism.</title>
        <authorList>
            <person name="Backstrom D."/>
            <person name="Yutin N."/>
            <person name="Jorgensen S.L."/>
            <person name="Dharamshi J."/>
            <person name="Homa F."/>
            <person name="Zaremba-Niedwiedzka K."/>
            <person name="Spang A."/>
            <person name="Wolf Y.I."/>
            <person name="Koonin E.V."/>
            <person name="Ettema T.J."/>
        </authorList>
    </citation>
    <scope>NUCLEOTIDE SEQUENCE</scope>
</reference>
<dbReference type="EMBL" id="MK500300">
    <property type="protein sequence ID" value="QBK84929.1"/>
    <property type="molecule type" value="Genomic_DNA"/>
</dbReference>
<proteinExistence type="predicted"/>